<keyword evidence="7" id="KW-0411">Iron-sulfur</keyword>
<dbReference type="NCBIfam" id="TIGR00273">
    <property type="entry name" value="LutB/LldF family L-lactate oxidation iron-sulfur protein"/>
    <property type="match status" value="1"/>
</dbReference>
<dbReference type="InterPro" id="IPR024569">
    <property type="entry name" value="LutB_C"/>
</dbReference>
<accession>A0A1H6ATX4</accession>
<keyword evidence="4" id="KW-0677">Repeat</keyword>
<evidence type="ECO:0000256" key="3">
    <source>
        <dbReference type="ARBA" id="ARBA00022723"/>
    </source>
</evidence>
<dbReference type="InterPro" id="IPR024185">
    <property type="entry name" value="FTHF_cligase-like_sf"/>
</dbReference>
<dbReference type="InterPro" id="IPR004452">
    <property type="entry name" value="LutB/LldF"/>
</dbReference>
<dbReference type="EMBL" id="FNVQ01000002">
    <property type="protein sequence ID" value="SEG51694.1"/>
    <property type="molecule type" value="Genomic_DNA"/>
</dbReference>
<keyword evidence="10" id="KW-1185">Reference proteome</keyword>
<dbReference type="GO" id="GO:0006089">
    <property type="term" value="P:lactate metabolic process"/>
    <property type="evidence" value="ECO:0007669"/>
    <property type="project" value="InterPro"/>
</dbReference>
<evidence type="ECO:0000256" key="7">
    <source>
        <dbReference type="ARBA" id="ARBA00023014"/>
    </source>
</evidence>
<dbReference type="GO" id="GO:0046872">
    <property type="term" value="F:metal ion binding"/>
    <property type="evidence" value="ECO:0007669"/>
    <property type="project" value="UniProtKB-KW"/>
</dbReference>
<evidence type="ECO:0000256" key="1">
    <source>
        <dbReference type="ARBA" id="ARBA00022448"/>
    </source>
</evidence>
<reference evidence="9 10" key="1">
    <citation type="submission" date="2016-10" db="EMBL/GenBank/DDBJ databases">
        <authorList>
            <person name="de Groot N.N."/>
        </authorList>
    </citation>
    <scope>NUCLEOTIDE SEQUENCE [LARGE SCALE GENOMIC DNA]</scope>
    <source>
        <strain evidence="9 10">DSM 22012</strain>
    </source>
</reference>
<feature type="domain" description="4Fe-4S ferredoxin-type" evidence="8">
    <location>
        <begin position="301"/>
        <end position="331"/>
    </location>
</feature>
<dbReference type="Pfam" id="PF13183">
    <property type="entry name" value="Fer4_8"/>
    <property type="match status" value="1"/>
</dbReference>
<dbReference type="Proteomes" id="UP000236745">
    <property type="component" value="Unassembled WGS sequence"/>
</dbReference>
<evidence type="ECO:0000256" key="6">
    <source>
        <dbReference type="ARBA" id="ARBA00023004"/>
    </source>
</evidence>
<dbReference type="Gene3D" id="1.10.1060.10">
    <property type="entry name" value="Alpha-helical ferredoxin"/>
    <property type="match status" value="1"/>
</dbReference>
<dbReference type="InterPro" id="IPR017900">
    <property type="entry name" value="4Fe4S_Fe_S_CS"/>
</dbReference>
<keyword evidence="3" id="KW-0479">Metal-binding</keyword>
<protein>
    <submittedName>
        <fullName evidence="9">L-lactate dehydrogenase complex protein LldF</fullName>
    </submittedName>
</protein>
<evidence type="ECO:0000313" key="10">
    <source>
        <dbReference type="Proteomes" id="UP000236745"/>
    </source>
</evidence>
<keyword evidence="6" id="KW-0408">Iron</keyword>
<dbReference type="PROSITE" id="PS00198">
    <property type="entry name" value="4FE4S_FER_1"/>
    <property type="match status" value="1"/>
</dbReference>
<dbReference type="InterPro" id="IPR003741">
    <property type="entry name" value="LUD_dom"/>
</dbReference>
<proteinExistence type="predicted"/>
<keyword evidence="2" id="KW-0004">4Fe-4S</keyword>
<evidence type="ECO:0000313" key="9">
    <source>
        <dbReference type="EMBL" id="SEG51694.1"/>
    </source>
</evidence>
<dbReference type="InterPro" id="IPR017896">
    <property type="entry name" value="4Fe4S_Fe-S-bd"/>
</dbReference>
<keyword evidence="5" id="KW-0249">Electron transport</keyword>
<dbReference type="PROSITE" id="PS51379">
    <property type="entry name" value="4FE4S_FER_2"/>
    <property type="match status" value="1"/>
</dbReference>
<evidence type="ECO:0000256" key="2">
    <source>
        <dbReference type="ARBA" id="ARBA00022485"/>
    </source>
</evidence>
<evidence type="ECO:0000256" key="5">
    <source>
        <dbReference type="ARBA" id="ARBA00022982"/>
    </source>
</evidence>
<name>A0A1H6ATX4_9GAMM</name>
<dbReference type="Pfam" id="PF02589">
    <property type="entry name" value="LUD_dom"/>
    <property type="match status" value="1"/>
</dbReference>
<dbReference type="InterPro" id="IPR009051">
    <property type="entry name" value="Helical_ferredxn"/>
</dbReference>
<dbReference type="SUPFAM" id="SSF100950">
    <property type="entry name" value="NagB/RpiA/CoA transferase-like"/>
    <property type="match status" value="1"/>
</dbReference>
<dbReference type="OrthoDB" id="5289041at2"/>
<keyword evidence="1" id="KW-0813">Transport</keyword>
<dbReference type="PANTHER" id="PTHR47153">
    <property type="entry name" value="LACTATE UTILIZATION PROTEIN B"/>
    <property type="match status" value="1"/>
</dbReference>
<evidence type="ECO:0000256" key="4">
    <source>
        <dbReference type="ARBA" id="ARBA00022737"/>
    </source>
</evidence>
<dbReference type="SUPFAM" id="SSF46548">
    <property type="entry name" value="alpha-helical ferredoxin"/>
    <property type="match status" value="1"/>
</dbReference>
<dbReference type="AlphaFoldDB" id="A0A1H6ATX4"/>
<dbReference type="PANTHER" id="PTHR47153:SF2">
    <property type="entry name" value="LACTATE UTILIZATION PROTEIN B"/>
    <property type="match status" value="1"/>
</dbReference>
<dbReference type="InterPro" id="IPR037171">
    <property type="entry name" value="NagB/RpiA_transferase-like"/>
</dbReference>
<sequence length="467" mass="52417">MQIKSPEFKQNARIALQDANLQRALGNLKAGFPQKRAAAVARLPEFDQLRDEARDLKNHILEHLDLYLEEFEKNVVANGGTVHWCRTAEDARKKILEICKDQDAKTVTKGKSMVTEEIDLNDYLEKNGVTPVETDLGEYILQLRKDHPSHIIAPAIHLNIEDVADAFHEHHKRPKSNDPAHLMREAREMLRKHFVAADVGITGANFLVAETGSTIICTNEGNGDLTQTLPKTHIVVSSIEKLVPTLEDMTLFLRLLARSATGQEFTVYNTLSSGPRRPGDQDGPENFHVVLVDNGRSDMVGSEFQEMLRCIRCSACMNHCPVYGAVGGHSYGWVYPGPMGSVLTPQMVGIENAGLLPNASTFCGKCEEVCPVRIPLPKLMRHWRDKEYEKHLSPTSVRSGLALWSFFATRPKLYRLFASVGNRFLRFKAGKKGRTSKLPLASAWTDHRDMPAPSGKTFMQQWKEQNR</sequence>
<gene>
    <name evidence="9" type="ORF">SAMN05444390_102194</name>
</gene>
<dbReference type="Pfam" id="PF11870">
    <property type="entry name" value="LutB_C"/>
    <property type="match status" value="1"/>
</dbReference>
<dbReference type="Gene3D" id="3.40.50.10420">
    <property type="entry name" value="NagB/RpiA/CoA transferase-like"/>
    <property type="match status" value="1"/>
</dbReference>
<organism evidence="9 10">
    <name type="scientific">Marinobacterium lutimaris</name>
    <dbReference type="NCBI Taxonomy" id="568106"/>
    <lineage>
        <taxon>Bacteria</taxon>
        <taxon>Pseudomonadati</taxon>
        <taxon>Pseudomonadota</taxon>
        <taxon>Gammaproteobacteria</taxon>
        <taxon>Oceanospirillales</taxon>
        <taxon>Oceanospirillaceae</taxon>
        <taxon>Marinobacterium</taxon>
    </lineage>
</organism>
<dbReference type="RefSeq" id="WP_104003300.1">
    <property type="nucleotide sequence ID" value="NZ_FNVQ01000002.1"/>
</dbReference>
<evidence type="ECO:0000259" key="8">
    <source>
        <dbReference type="PROSITE" id="PS51379"/>
    </source>
</evidence>
<dbReference type="GO" id="GO:0051539">
    <property type="term" value="F:4 iron, 4 sulfur cluster binding"/>
    <property type="evidence" value="ECO:0007669"/>
    <property type="project" value="UniProtKB-KW"/>
</dbReference>